<name>A0A0F9UEF6_9ZZZZ</name>
<organism evidence="2">
    <name type="scientific">marine sediment metagenome</name>
    <dbReference type="NCBI Taxonomy" id="412755"/>
    <lineage>
        <taxon>unclassified sequences</taxon>
        <taxon>metagenomes</taxon>
        <taxon>ecological metagenomes</taxon>
    </lineage>
</organism>
<comment type="caution">
    <text evidence="2">The sequence shown here is derived from an EMBL/GenBank/DDBJ whole genome shotgun (WGS) entry which is preliminary data.</text>
</comment>
<dbReference type="AlphaFoldDB" id="A0A0F9UEF6"/>
<evidence type="ECO:0000256" key="1">
    <source>
        <dbReference type="SAM" id="MobiDB-lite"/>
    </source>
</evidence>
<accession>A0A0F9UEF6</accession>
<sequence>MMMYAILHRPTDKLMPEGPGRGNRGFTHCEPTDNRKPRLFSTSHAAYCALGWWLKGKVKVVHIYDSYDGDDDERWETTSCPERNVEDMEIVGVELTIVREDKK</sequence>
<reference evidence="2" key="1">
    <citation type="journal article" date="2015" name="Nature">
        <title>Complex archaea that bridge the gap between prokaryotes and eukaryotes.</title>
        <authorList>
            <person name="Spang A."/>
            <person name="Saw J.H."/>
            <person name="Jorgensen S.L."/>
            <person name="Zaremba-Niedzwiedzka K."/>
            <person name="Martijn J."/>
            <person name="Lind A.E."/>
            <person name="van Eijk R."/>
            <person name="Schleper C."/>
            <person name="Guy L."/>
            <person name="Ettema T.J."/>
        </authorList>
    </citation>
    <scope>NUCLEOTIDE SEQUENCE</scope>
</reference>
<proteinExistence type="predicted"/>
<feature type="region of interest" description="Disordered" evidence="1">
    <location>
        <begin position="9"/>
        <end position="33"/>
    </location>
</feature>
<protein>
    <submittedName>
        <fullName evidence="2">Uncharacterized protein</fullName>
    </submittedName>
</protein>
<dbReference type="EMBL" id="LAZR01000113">
    <property type="protein sequence ID" value="KKN90044.1"/>
    <property type="molecule type" value="Genomic_DNA"/>
</dbReference>
<evidence type="ECO:0000313" key="2">
    <source>
        <dbReference type="EMBL" id="KKN90044.1"/>
    </source>
</evidence>
<gene>
    <name evidence="2" type="ORF">LCGC14_0231570</name>
</gene>